<feature type="non-terminal residue" evidence="1">
    <location>
        <position position="79"/>
    </location>
</feature>
<organism evidence="1 2">
    <name type="scientific">Trifolium medium</name>
    <dbReference type="NCBI Taxonomy" id="97028"/>
    <lineage>
        <taxon>Eukaryota</taxon>
        <taxon>Viridiplantae</taxon>
        <taxon>Streptophyta</taxon>
        <taxon>Embryophyta</taxon>
        <taxon>Tracheophyta</taxon>
        <taxon>Spermatophyta</taxon>
        <taxon>Magnoliopsida</taxon>
        <taxon>eudicotyledons</taxon>
        <taxon>Gunneridae</taxon>
        <taxon>Pentapetalae</taxon>
        <taxon>rosids</taxon>
        <taxon>fabids</taxon>
        <taxon>Fabales</taxon>
        <taxon>Fabaceae</taxon>
        <taxon>Papilionoideae</taxon>
        <taxon>50 kb inversion clade</taxon>
        <taxon>NPAAA clade</taxon>
        <taxon>Hologalegina</taxon>
        <taxon>IRL clade</taxon>
        <taxon>Trifolieae</taxon>
        <taxon>Trifolium</taxon>
    </lineage>
</organism>
<dbReference type="Proteomes" id="UP000265520">
    <property type="component" value="Unassembled WGS sequence"/>
</dbReference>
<protein>
    <submittedName>
        <fullName evidence="1">Uncharacterized protein</fullName>
    </submittedName>
</protein>
<name>A0A392QE41_9FABA</name>
<dbReference type="AlphaFoldDB" id="A0A392QE41"/>
<keyword evidence="2" id="KW-1185">Reference proteome</keyword>
<sequence length="79" mass="8878">MQAAISSKVLGFNQLSVQLNRSLRHVPRENREHCSHIVVVSKLHVGERHGSVRAYRRTKILDFGHPSLIPEVETAVDLG</sequence>
<evidence type="ECO:0000313" key="1">
    <source>
        <dbReference type="EMBL" id="MCI22122.1"/>
    </source>
</evidence>
<dbReference type="EMBL" id="LXQA010128741">
    <property type="protein sequence ID" value="MCI22122.1"/>
    <property type="molecule type" value="Genomic_DNA"/>
</dbReference>
<accession>A0A392QE41</accession>
<proteinExistence type="predicted"/>
<reference evidence="1 2" key="1">
    <citation type="journal article" date="2018" name="Front. Plant Sci.">
        <title>Red Clover (Trifolium pratense) and Zigzag Clover (T. medium) - A Picture of Genomic Similarities and Differences.</title>
        <authorList>
            <person name="Dluhosova J."/>
            <person name="Istvanek J."/>
            <person name="Nedelnik J."/>
            <person name="Repkova J."/>
        </authorList>
    </citation>
    <scope>NUCLEOTIDE SEQUENCE [LARGE SCALE GENOMIC DNA]</scope>
    <source>
        <strain evidence="2">cv. 10/8</strain>
        <tissue evidence="1">Leaf</tissue>
    </source>
</reference>
<comment type="caution">
    <text evidence="1">The sequence shown here is derived from an EMBL/GenBank/DDBJ whole genome shotgun (WGS) entry which is preliminary data.</text>
</comment>
<evidence type="ECO:0000313" key="2">
    <source>
        <dbReference type="Proteomes" id="UP000265520"/>
    </source>
</evidence>